<organism evidence="9 10">
    <name type="scientific">Candidatus Nomurabacteria bacterium RIFCSPLOWO2_01_FULL_46_18</name>
    <dbReference type="NCBI Taxonomy" id="1801783"/>
    <lineage>
        <taxon>Bacteria</taxon>
        <taxon>Candidatus Nomuraibacteriota</taxon>
    </lineage>
</organism>
<feature type="site" description="Important for catalysis" evidence="6">
    <location>
        <position position="144"/>
    </location>
</feature>
<dbReference type="GO" id="GO:0000166">
    <property type="term" value="F:nucleotide binding"/>
    <property type="evidence" value="ECO:0007669"/>
    <property type="project" value="UniProtKB-KW"/>
</dbReference>
<dbReference type="Pfam" id="PF02812">
    <property type="entry name" value="ELFV_dehydrog_N"/>
    <property type="match status" value="1"/>
</dbReference>
<dbReference type="InterPro" id="IPR033922">
    <property type="entry name" value="NAD_bind_Glu_DH"/>
</dbReference>
<keyword evidence="5" id="KW-0547">Nucleotide-binding</keyword>
<evidence type="ECO:0000256" key="1">
    <source>
        <dbReference type="ARBA" id="ARBA00006382"/>
    </source>
</evidence>
<evidence type="ECO:0000256" key="5">
    <source>
        <dbReference type="PIRSR" id="PIRSR000185-2"/>
    </source>
</evidence>
<comment type="caution">
    <text evidence="9">The sequence shown here is derived from an EMBL/GenBank/DDBJ whole genome shotgun (WGS) entry which is preliminary data.</text>
</comment>
<evidence type="ECO:0000256" key="6">
    <source>
        <dbReference type="PIRSR" id="PIRSR000185-3"/>
    </source>
</evidence>
<evidence type="ECO:0000256" key="2">
    <source>
        <dbReference type="ARBA" id="ARBA00023002"/>
    </source>
</evidence>
<feature type="domain" description="Glutamate/phenylalanine/leucine/valine/L-tryptophan dehydrogenase C-terminal" evidence="8">
    <location>
        <begin position="181"/>
        <end position="408"/>
    </location>
</feature>
<evidence type="ECO:0000259" key="8">
    <source>
        <dbReference type="SMART" id="SM00839"/>
    </source>
</evidence>
<feature type="binding site" evidence="5">
    <location>
        <position position="218"/>
    </location>
    <ligand>
        <name>NAD(+)</name>
        <dbReference type="ChEBI" id="CHEBI:57540"/>
    </ligand>
</feature>
<proteinExistence type="inferred from homology"/>
<evidence type="ECO:0000256" key="7">
    <source>
        <dbReference type="RuleBase" id="RU004417"/>
    </source>
</evidence>
<comment type="similarity">
    <text evidence="1 3 7">Belongs to the Glu/Leu/Phe/Val dehydrogenases family.</text>
</comment>
<dbReference type="SUPFAM" id="SSF51735">
    <property type="entry name" value="NAD(P)-binding Rossmann-fold domains"/>
    <property type="match status" value="1"/>
</dbReference>
<accession>A0A1F6XDW8</accession>
<keyword evidence="5" id="KW-0520">NAD</keyword>
<dbReference type="GO" id="GO:0006538">
    <property type="term" value="P:L-glutamate catabolic process"/>
    <property type="evidence" value="ECO:0007669"/>
    <property type="project" value="TreeGrafter"/>
</dbReference>
<evidence type="ECO:0000313" key="9">
    <source>
        <dbReference type="EMBL" id="OGI92449.1"/>
    </source>
</evidence>
<dbReference type="InterPro" id="IPR006097">
    <property type="entry name" value="Glu/Leu/Phe/Val/Trp_DH_dimer"/>
</dbReference>
<dbReference type="InterPro" id="IPR006096">
    <property type="entry name" value="Glu/Leu/Phe/Val/Trp_DH_C"/>
</dbReference>
<name>A0A1F6XDW8_9BACT</name>
<keyword evidence="2 3" id="KW-0560">Oxidoreductase</keyword>
<feature type="binding site" evidence="5">
    <location>
        <position position="188"/>
    </location>
    <ligand>
        <name>NAD(+)</name>
        <dbReference type="ChEBI" id="CHEBI:57540"/>
    </ligand>
</feature>
<dbReference type="PANTHER" id="PTHR11606:SF13">
    <property type="entry name" value="GLUTAMATE DEHYDROGENASE 1, MITOCHONDRIAL"/>
    <property type="match status" value="1"/>
</dbReference>
<evidence type="ECO:0000256" key="4">
    <source>
        <dbReference type="PIRSR" id="PIRSR000185-1"/>
    </source>
</evidence>
<protein>
    <recommendedName>
        <fullName evidence="3">Glutamate dehydrogenase</fullName>
    </recommendedName>
</protein>
<dbReference type="EMBL" id="MFVH01000010">
    <property type="protein sequence ID" value="OGI92449.1"/>
    <property type="molecule type" value="Genomic_DNA"/>
</dbReference>
<feature type="binding site" evidence="5">
    <location>
        <position position="346"/>
    </location>
    <ligand>
        <name>substrate</name>
    </ligand>
</feature>
<dbReference type="InterPro" id="IPR006095">
    <property type="entry name" value="Glu/Leu/Phe/Val/Trp_DH"/>
</dbReference>
<dbReference type="SMART" id="SM00839">
    <property type="entry name" value="ELFV_dehydrog"/>
    <property type="match status" value="1"/>
</dbReference>
<dbReference type="PRINTS" id="PR00082">
    <property type="entry name" value="GLFDHDRGNASE"/>
</dbReference>
<dbReference type="InterPro" id="IPR014362">
    <property type="entry name" value="Glu_DH"/>
</dbReference>
<dbReference type="Proteomes" id="UP000179381">
    <property type="component" value="Unassembled WGS sequence"/>
</dbReference>
<dbReference type="InterPro" id="IPR036291">
    <property type="entry name" value="NAD(P)-bd_dom_sf"/>
</dbReference>
<evidence type="ECO:0000313" key="10">
    <source>
        <dbReference type="Proteomes" id="UP000179381"/>
    </source>
</evidence>
<dbReference type="AlphaFoldDB" id="A0A1F6XDW8"/>
<feature type="binding site" evidence="5">
    <location>
        <position position="92"/>
    </location>
    <ligand>
        <name>substrate</name>
    </ligand>
</feature>
<dbReference type="Gene3D" id="3.40.50.720">
    <property type="entry name" value="NAD(P)-binding Rossmann-like Domain"/>
    <property type="match status" value="1"/>
</dbReference>
<dbReference type="SUPFAM" id="SSF53223">
    <property type="entry name" value="Aminoacid dehydrogenase-like, N-terminal domain"/>
    <property type="match status" value="1"/>
</dbReference>
<dbReference type="PANTHER" id="PTHR11606">
    <property type="entry name" value="GLUTAMATE DEHYDROGENASE"/>
    <property type="match status" value="1"/>
</dbReference>
<dbReference type="PIRSF" id="PIRSF000185">
    <property type="entry name" value="Glu_DH"/>
    <property type="match status" value="1"/>
</dbReference>
<dbReference type="InterPro" id="IPR046346">
    <property type="entry name" value="Aminoacid_DH-like_N_sf"/>
</dbReference>
<sequence>MHNPFENAMTQLEKAAQINKNLGAEFIAEMRVPDRDIRISIPVRMDNGALKIFEGYRVQYNNTLGPYKGGIRYHSETDINEVKALAFWMTLKCSVAGLPMGGGKGGITVEPRNLSKGELERLSRGWAQKLADVLGPQKDVPAPDVNTTPEIMTWMNDEFMKITGEKTGASFTGKPVDKGGSEGRDSATGLGGYYVFETLREKLRLPEKCNVAIQGFGNVGSHAAEIFVQNGHTVIAISDSKGGIYDADGLDITKLSEHKKTTGSLANFPKSENISNEKLLELECDVLIPAAFENQITEANAENVKARVVLELANGPTTPEADEILFKKDIPVVPDILANSGGVTVSYFEWDQNLKGEHWSEAEVFEKLKGHLENASEKILAKSLEYNTSLRMGAFLVALERIKENMHA</sequence>
<dbReference type="Pfam" id="PF00208">
    <property type="entry name" value="ELFV_dehydrog"/>
    <property type="match status" value="1"/>
</dbReference>
<gene>
    <name evidence="9" type="ORF">A2933_02210</name>
</gene>
<evidence type="ECO:0000256" key="3">
    <source>
        <dbReference type="PIRNR" id="PIRNR000185"/>
    </source>
</evidence>
<dbReference type="Gene3D" id="3.40.50.10860">
    <property type="entry name" value="Leucine Dehydrogenase, chain A, domain 1"/>
    <property type="match status" value="1"/>
</dbReference>
<feature type="binding site" evidence="5">
    <location>
        <position position="68"/>
    </location>
    <ligand>
        <name>substrate</name>
    </ligand>
</feature>
<feature type="active site" description="Proton donor" evidence="4">
    <location>
        <position position="104"/>
    </location>
</feature>
<dbReference type="CDD" id="cd01076">
    <property type="entry name" value="NAD_bind_1_Glu_DH"/>
    <property type="match status" value="1"/>
</dbReference>
<dbReference type="GO" id="GO:0004352">
    <property type="term" value="F:glutamate dehydrogenase (NAD+) activity"/>
    <property type="evidence" value="ECO:0007669"/>
    <property type="project" value="TreeGrafter"/>
</dbReference>
<reference evidence="9 10" key="1">
    <citation type="journal article" date="2016" name="Nat. Commun.">
        <title>Thousands of microbial genomes shed light on interconnected biogeochemical processes in an aquifer system.</title>
        <authorList>
            <person name="Anantharaman K."/>
            <person name="Brown C.T."/>
            <person name="Hug L.A."/>
            <person name="Sharon I."/>
            <person name="Castelle C.J."/>
            <person name="Probst A.J."/>
            <person name="Thomas B.C."/>
            <person name="Singh A."/>
            <person name="Wilkins M.J."/>
            <person name="Karaoz U."/>
            <person name="Brodie E.L."/>
            <person name="Williams K.H."/>
            <person name="Hubbard S.S."/>
            <person name="Banfield J.F."/>
        </authorList>
    </citation>
    <scope>NUCLEOTIDE SEQUENCE [LARGE SCALE GENOMIC DNA]</scope>
</reference>